<dbReference type="Pfam" id="PF02518">
    <property type="entry name" value="HATPase_c"/>
    <property type="match status" value="1"/>
</dbReference>
<evidence type="ECO:0000256" key="6">
    <source>
        <dbReference type="ARBA" id="ARBA00022840"/>
    </source>
</evidence>
<name>A0A432YS23_9GAMM</name>
<dbReference type="Proteomes" id="UP000288361">
    <property type="component" value="Unassembled WGS sequence"/>
</dbReference>
<keyword evidence="5 9" id="KW-0418">Kinase</keyword>
<dbReference type="Gene3D" id="3.30.565.10">
    <property type="entry name" value="Histidine kinase-like ATPase, C-terminal domain"/>
    <property type="match status" value="1"/>
</dbReference>
<dbReference type="GO" id="GO:0005886">
    <property type="term" value="C:plasma membrane"/>
    <property type="evidence" value="ECO:0007669"/>
    <property type="project" value="TreeGrafter"/>
</dbReference>
<dbReference type="RefSeq" id="WP_126752179.1">
    <property type="nucleotide sequence ID" value="NZ_JBHUMT010000001.1"/>
</dbReference>
<evidence type="ECO:0000313" key="10">
    <source>
        <dbReference type="Proteomes" id="UP000288361"/>
    </source>
</evidence>
<proteinExistence type="predicted"/>
<evidence type="ECO:0000256" key="1">
    <source>
        <dbReference type="ARBA" id="ARBA00000085"/>
    </source>
</evidence>
<keyword evidence="6" id="KW-0067">ATP-binding</keyword>
<evidence type="ECO:0000259" key="8">
    <source>
        <dbReference type="PROSITE" id="PS50109"/>
    </source>
</evidence>
<keyword evidence="3" id="KW-0808">Transferase</keyword>
<evidence type="ECO:0000256" key="3">
    <source>
        <dbReference type="ARBA" id="ARBA00022679"/>
    </source>
</evidence>
<evidence type="ECO:0000313" key="9">
    <source>
        <dbReference type="EMBL" id="RUO64501.1"/>
    </source>
</evidence>
<feature type="transmembrane region" description="Helical" evidence="7">
    <location>
        <begin position="46"/>
        <end position="71"/>
    </location>
</feature>
<dbReference type="GO" id="GO:0000155">
    <property type="term" value="F:phosphorelay sensor kinase activity"/>
    <property type="evidence" value="ECO:0007669"/>
    <property type="project" value="TreeGrafter"/>
</dbReference>
<protein>
    <recommendedName>
        <fullName evidence="2">histidine kinase</fullName>
        <ecNumber evidence="2">2.7.13.3</ecNumber>
    </recommendedName>
</protein>
<dbReference type="AlphaFoldDB" id="A0A432YS23"/>
<dbReference type="SUPFAM" id="SSF55874">
    <property type="entry name" value="ATPase domain of HSP90 chaperone/DNA topoisomerase II/histidine kinase"/>
    <property type="match status" value="1"/>
</dbReference>
<dbReference type="PANTHER" id="PTHR44936">
    <property type="entry name" value="SENSOR PROTEIN CREC"/>
    <property type="match status" value="1"/>
</dbReference>
<keyword evidence="7" id="KW-0472">Membrane</keyword>
<dbReference type="PROSITE" id="PS50109">
    <property type="entry name" value="HIS_KIN"/>
    <property type="match status" value="1"/>
</dbReference>
<feature type="transmembrane region" description="Helical" evidence="7">
    <location>
        <begin position="15"/>
        <end position="34"/>
    </location>
</feature>
<dbReference type="InterPro" id="IPR004358">
    <property type="entry name" value="Sig_transdc_His_kin-like_C"/>
</dbReference>
<reference evidence="9 10" key="1">
    <citation type="journal article" date="2011" name="Front. Microbiol.">
        <title>Genomic signatures of strain selection and enhancement in Bacillus atrophaeus var. globigii, a historical biowarfare simulant.</title>
        <authorList>
            <person name="Gibbons H.S."/>
            <person name="Broomall S.M."/>
            <person name="McNew L.A."/>
            <person name="Daligault H."/>
            <person name="Chapman C."/>
            <person name="Bruce D."/>
            <person name="Karavis M."/>
            <person name="Krepps M."/>
            <person name="McGregor P.A."/>
            <person name="Hong C."/>
            <person name="Park K.H."/>
            <person name="Akmal A."/>
            <person name="Feldman A."/>
            <person name="Lin J.S."/>
            <person name="Chang W.E."/>
            <person name="Higgs B.W."/>
            <person name="Demirev P."/>
            <person name="Lindquist J."/>
            <person name="Liem A."/>
            <person name="Fochler E."/>
            <person name="Read T.D."/>
            <person name="Tapia R."/>
            <person name="Johnson S."/>
            <person name="Bishop-Lilly K.A."/>
            <person name="Detter C."/>
            <person name="Han C."/>
            <person name="Sozhamannan S."/>
            <person name="Rosenzweig C.N."/>
            <person name="Skowronski E.W."/>
        </authorList>
    </citation>
    <scope>NUCLEOTIDE SEQUENCE [LARGE SCALE GENOMIC DNA]</scope>
    <source>
        <strain evidence="9 10">TPS4-2</strain>
    </source>
</reference>
<dbReference type="InterPro" id="IPR036890">
    <property type="entry name" value="HATPase_C_sf"/>
</dbReference>
<dbReference type="InterPro" id="IPR005467">
    <property type="entry name" value="His_kinase_dom"/>
</dbReference>
<comment type="caution">
    <text evidence="9">The sequence shown here is derived from an EMBL/GenBank/DDBJ whole genome shotgun (WGS) entry which is preliminary data.</text>
</comment>
<gene>
    <name evidence="9" type="ORF">CWI73_07360</name>
</gene>
<accession>A0A432YS23</accession>
<sequence>MITLLTYKLISKQHWAVFVALVIDIALGNLWVAYNGGISNPFTSLLLIFIVIAFLLLPTAPAVATLCISILGQVSQLELPSLLQAKTVEFPHAMHPEMLQHAQGMLIGFVIAAMIIALSMYYLKRQWLQSEKAFQAMRERQLRDEQLLTIGAAAAQLTHDVATPVQSLRLLNEELQETDVDITLKRDFSEYLRQVELSLTQWREAADDVRSKRQHLYTAGEMSVQLQQLLRVVKPDAQLHWELPESLRYCAIKADRTLFPAIANLIMNAIEAGIRNGEQETIVTFDDYTSEGQQQLVIQILDKGSGIQVSGEEKLGMSLSKSDTGMGVAAVISHATIERLNGKVSWQSNGNGTMTQVRLPIVDND</sequence>
<dbReference type="GO" id="GO:0005524">
    <property type="term" value="F:ATP binding"/>
    <property type="evidence" value="ECO:0007669"/>
    <property type="project" value="UniProtKB-KW"/>
</dbReference>
<dbReference type="InterPro" id="IPR050980">
    <property type="entry name" value="2C_sensor_his_kinase"/>
</dbReference>
<evidence type="ECO:0000256" key="4">
    <source>
        <dbReference type="ARBA" id="ARBA00022741"/>
    </source>
</evidence>
<dbReference type="EC" id="2.7.13.3" evidence="2"/>
<dbReference type="PANTHER" id="PTHR44936:SF10">
    <property type="entry name" value="SENSOR PROTEIN RSTB"/>
    <property type="match status" value="1"/>
</dbReference>
<keyword evidence="4" id="KW-0547">Nucleotide-binding</keyword>
<evidence type="ECO:0000256" key="2">
    <source>
        <dbReference type="ARBA" id="ARBA00012438"/>
    </source>
</evidence>
<comment type="catalytic activity">
    <reaction evidence="1">
        <text>ATP + protein L-histidine = ADP + protein N-phospho-L-histidine.</text>
        <dbReference type="EC" id="2.7.13.3"/>
    </reaction>
</comment>
<dbReference type="InterPro" id="IPR003594">
    <property type="entry name" value="HATPase_dom"/>
</dbReference>
<keyword evidence="7" id="KW-1133">Transmembrane helix</keyword>
<feature type="domain" description="Histidine kinase" evidence="8">
    <location>
        <begin position="156"/>
        <end position="363"/>
    </location>
</feature>
<organism evidence="9 10">
    <name type="scientific">Idiomarina piscisalsi</name>
    <dbReference type="NCBI Taxonomy" id="1096243"/>
    <lineage>
        <taxon>Bacteria</taxon>
        <taxon>Pseudomonadati</taxon>
        <taxon>Pseudomonadota</taxon>
        <taxon>Gammaproteobacteria</taxon>
        <taxon>Alteromonadales</taxon>
        <taxon>Idiomarinaceae</taxon>
        <taxon>Idiomarina</taxon>
    </lineage>
</organism>
<dbReference type="EMBL" id="PIQA01000004">
    <property type="protein sequence ID" value="RUO64501.1"/>
    <property type="molecule type" value="Genomic_DNA"/>
</dbReference>
<evidence type="ECO:0000256" key="7">
    <source>
        <dbReference type="SAM" id="Phobius"/>
    </source>
</evidence>
<dbReference type="PRINTS" id="PR00344">
    <property type="entry name" value="BCTRLSENSOR"/>
</dbReference>
<feature type="transmembrane region" description="Helical" evidence="7">
    <location>
        <begin position="104"/>
        <end position="123"/>
    </location>
</feature>
<keyword evidence="7" id="KW-0812">Transmembrane</keyword>
<evidence type="ECO:0000256" key="5">
    <source>
        <dbReference type="ARBA" id="ARBA00022777"/>
    </source>
</evidence>